<feature type="transmembrane region" description="Helical" evidence="6">
    <location>
        <begin position="33"/>
        <end position="54"/>
    </location>
</feature>
<organism evidence="8 9">
    <name type="scientific">Subtercola lobariae</name>
    <dbReference type="NCBI Taxonomy" id="1588641"/>
    <lineage>
        <taxon>Bacteria</taxon>
        <taxon>Bacillati</taxon>
        <taxon>Actinomycetota</taxon>
        <taxon>Actinomycetes</taxon>
        <taxon>Micrococcales</taxon>
        <taxon>Microbacteriaceae</taxon>
        <taxon>Subtercola</taxon>
    </lineage>
</organism>
<keyword evidence="9" id="KW-1185">Reference proteome</keyword>
<comment type="caution">
    <text evidence="8">The sequence shown here is derived from an EMBL/GenBank/DDBJ whole genome shotgun (WGS) entry which is preliminary data.</text>
</comment>
<reference evidence="8 9" key="1">
    <citation type="journal article" date="2014" name="Int. J. Syst. Evol. Microbiol.">
        <title>Complete genome sequence of Corynebacterium casei LMG S-19264T (=DSM 44701T), isolated from a smear-ripened cheese.</title>
        <authorList>
            <consortium name="US DOE Joint Genome Institute (JGI-PGF)"/>
            <person name="Walter F."/>
            <person name="Albersmeier A."/>
            <person name="Kalinowski J."/>
            <person name="Ruckert C."/>
        </authorList>
    </citation>
    <scope>NUCLEOTIDE SEQUENCE [LARGE SCALE GENOMIC DNA]</scope>
    <source>
        <strain evidence="8 9">CGMCC 1.12976</strain>
    </source>
</reference>
<dbReference type="InterPro" id="IPR003807">
    <property type="entry name" value="DUF202"/>
</dbReference>
<dbReference type="Proteomes" id="UP000598775">
    <property type="component" value="Unassembled WGS sequence"/>
</dbReference>
<protein>
    <submittedName>
        <fullName evidence="8">Membrane protein</fullName>
    </submittedName>
</protein>
<feature type="domain" description="DUF202" evidence="7">
    <location>
        <begin position="24"/>
        <end position="90"/>
    </location>
</feature>
<feature type="transmembrane region" description="Helical" evidence="6">
    <location>
        <begin position="102"/>
        <end position="124"/>
    </location>
</feature>
<gene>
    <name evidence="8" type="ORF">GCM10011399_08710</name>
</gene>
<dbReference type="PANTHER" id="PTHR34187">
    <property type="entry name" value="FGR18P"/>
    <property type="match status" value="1"/>
</dbReference>
<proteinExistence type="predicted"/>
<keyword evidence="3 6" id="KW-0812">Transmembrane</keyword>
<evidence type="ECO:0000313" key="9">
    <source>
        <dbReference type="Proteomes" id="UP000598775"/>
    </source>
</evidence>
<evidence type="ECO:0000256" key="6">
    <source>
        <dbReference type="SAM" id="Phobius"/>
    </source>
</evidence>
<evidence type="ECO:0000256" key="1">
    <source>
        <dbReference type="ARBA" id="ARBA00004651"/>
    </source>
</evidence>
<sequence length="127" mass="13679">MVENGAPRRFPRKVFGVGDEPDPRFSLANERTFLAWIRTALALIAAGVALEAFGLPLNPDFRLIASLVLIVAGILSPLQAWFGWMRTEKALRQNQPLPTPVLAGPLGLAVIFAGLFVVLGLLFASGN</sequence>
<dbReference type="AlphaFoldDB" id="A0A917B3C6"/>
<name>A0A917B3C6_9MICO</name>
<evidence type="ECO:0000259" key="7">
    <source>
        <dbReference type="Pfam" id="PF02656"/>
    </source>
</evidence>
<dbReference type="RefSeq" id="WP_188674423.1">
    <property type="nucleotide sequence ID" value="NZ_BMGP01000002.1"/>
</dbReference>
<evidence type="ECO:0000256" key="2">
    <source>
        <dbReference type="ARBA" id="ARBA00022475"/>
    </source>
</evidence>
<accession>A0A917B3C6</accession>
<evidence type="ECO:0000256" key="5">
    <source>
        <dbReference type="ARBA" id="ARBA00023136"/>
    </source>
</evidence>
<evidence type="ECO:0000313" key="8">
    <source>
        <dbReference type="EMBL" id="GGF17241.1"/>
    </source>
</evidence>
<evidence type="ECO:0000256" key="4">
    <source>
        <dbReference type="ARBA" id="ARBA00022989"/>
    </source>
</evidence>
<keyword evidence="2" id="KW-1003">Cell membrane</keyword>
<comment type="subcellular location">
    <subcellularLocation>
        <location evidence="1">Cell membrane</location>
        <topology evidence="1">Multi-pass membrane protein</topology>
    </subcellularLocation>
</comment>
<dbReference type="PANTHER" id="PTHR34187:SF2">
    <property type="entry name" value="DUF202 DOMAIN-CONTAINING PROTEIN"/>
    <property type="match status" value="1"/>
</dbReference>
<dbReference type="EMBL" id="BMGP01000002">
    <property type="protein sequence ID" value="GGF17241.1"/>
    <property type="molecule type" value="Genomic_DNA"/>
</dbReference>
<keyword evidence="5 6" id="KW-0472">Membrane</keyword>
<dbReference type="InterPro" id="IPR052053">
    <property type="entry name" value="IM_YidH-like"/>
</dbReference>
<feature type="transmembrane region" description="Helical" evidence="6">
    <location>
        <begin position="61"/>
        <end position="82"/>
    </location>
</feature>
<keyword evidence="4 6" id="KW-1133">Transmembrane helix</keyword>
<dbReference type="GO" id="GO:0005886">
    <property type="term" value="C:plasma membrane"/>
    <property type="evidence" value="ECO:0007669"/>
    <property type="project" value="UniProtKB-SubCell"/>
</dbReference>
<dbReference type="Pfam" id="PF02656">
    <property type="entry name" value="DUF202"/>
    <property type="match status" value="1"/>
</dbReference>
<evidence type="ECO:0000256" key="3">
    <source>
        <dbReference type="ARBA" id="ARBA00022692"/>
    </source>
</evidence>